<protein>
    <recommendedName>
        <fullName evidence="3">Carrier domain-containing protein</fullName>
    </recommendedName>
</protein>
<evidence type="ECO:0000313" key="2">
    <source>
        <dbReference type="Proteomes" id="UP000019141"/>
    </source>
</evidence>
<gene>
    <name evidence="1" type="ORF">ETSY1_00070</name>
</gene>
<comment type="caution">
    <text evidence="1">The sequence shown here is derived from an EMBL/GenBank/DDBJ whole genome shotgun (WGS) entry which is preliminary data.</text>
</comment>
<dbReference type="HOGENOM" id="CLU_186828_0_0_7"/>
<dbReference type="InterPro" id="IPR036736">
    <property type="entry name" value="ACP-like_sf"/>
</dbReference>
<proteinExistence type="predicted"/>
<dbReference type="SUPFAM" id="SSF47336">
    <property type="entry name" value="ACP-like"/>
    <property type="match status" value="1"/>
</dbReference>
<keyword evidence="2" id="KW-1185">Reference proteome</keyword>
<reference evidence="1 2" key="1">
    <citation type="journal article" date="2014" name="Nature">
        <title>An environmental bacterial taxon with a large and distinct metabolic repertoire.</title>
        <authorList>
            <person name="Wilson M.C."/>
            <person name="Mori T."/>
            <person name="Ruckert C."/>
            <person name="Uria A.R."/>
            <person name="Helf M.J."/>
            <person name="Takada K."/>
            <person name="Gernert C."/>
            <person name="Steffens U.A."/>
            <person name="Heycke N."/>
            <person name="Schmitt S."/>
            <person name="Rinke C."/>
            <person name="Helfrich E.J."/>
            <person name="Brachmann A.O."/>
            <person name="Gurgui C."/>
            <person name="Wakimoto T."/>
            <person name="Kracht M."/>
            <person name="Crusemann M."/>
            <person name="Hentschel U."/>
            <person name="Abe I."/>
            <person name="Matsunaga S."/>
            <person name="Kalinowski J."/>
            <person name="Takeyama H."/>
            <person name="Piel J."/>
        </authorList>
    </citation>
    <scope>NUCLEOTIDE SEQUENCE [LARGE SCALE GENOMIC DNA]</scope>
    <source>
        <strain evidence="2">TSY1</strain>
    </source>
</reference>
<name>W4LZB2_ENTF1</name>
<organism evidence="1 2">
    <name type="scientific">Entotheonella factor</name>
    <dbReference type="NCBI Taxonomy" id="1429438"/>
    <lineage>
        <taxon>Bacteria</taxon>
        <taxon>Pseudomonadati</taxon>
        <taxon>Nitrospinota/Tectimicrobiota group</taxon>
        <taxon>Candidatus Tectimicrobiota</taxon>
        <taxon>Candidatus Entotheonellia</taxon>
        <taxon>Candidatus Entotheonellales</taxon>
        <taxon>Candidatus Entotheonellaceae</taxon>
        <taxon>Candidatus Entotheonella</taxon>
    </lineage>
</organism>
<evidence type="ECO:0000313" key="1">
    <source>
        <dbReference type="EMBL" id="ETX03419.1"/>
    </source>
</evidence>
<dbReference type="EMBL" id="AZHW01000049">
    <property type="protein sequence ID" value="ETX03419.1"/>
    <property type="molecule type" value="Genomic_DNA"/>
</dbReference>
<dbReference type="Proteomes" id="UP000019141">
    <property type="component" value="Unassembled WGS sequence"/>
</dbReference>
<accession>W4LZB2</accession>
<evidence type="ECO:0008006" key="3">
    <source>
        <dbReference type="Google" id="ProtNLM"/>
    </source>
</evidence>
<sequence>MTIRETVLHYLAEVVTDYASFRLPDDVTDATKLDAFWLDSVVYTAFISRLEEALGYIPPSILEGPLFPETIGDLVGIYEGAVKE</sequence>
<dbReference type="AlphaFoldDB" id="W4LZB2"/>